<evidence type="ECO:0000313" key="2">
    <source>
        <dbReference type="Proteomes" id="UP000008311"/>
    </source>
</evidence>
<organism evidence="1 2">
    <name type="scientific">Ricinus communis</name>
    <name type="common">Castor bean</name>
    <dbReference type="NCBI Taxonomy" id="3988"/>
    <lineage>
        <taxon>Eukaryota</taxon>
        <taxon>Viridiplantae</taxon>
        <taxon>Streptophyta</taxon>
        <taxon>Embryophyta</taxon>
        <taxon>Tracheophyta</taxon>
        <taxon>Spermatophyta</taxon>
        <taxon>Magnoliopsida</taxon>
        <taxon>eudicotyledons</taxon>
        <taxon>Gunneridae</taxon>
        <taxon>Pentapetalae</taxon>
        <taxon>rosids</taxon>
        <taxon>fabids</taxon>
        <taxon>Malpighiales</taxon>
        <taxon>Euphorbiaceae</taxon>
        <taxon>Acalyphoideae</taxon>
        <taxon>Acalypheae</taxon>
        <taxon>Ricinus</taxon>
    </lineage>
</organism>
<name>B9T931_RICCO</name>
<proteinExistence type="predicted"/>
<dbReference type="Proteomes" id="UP000008311">
    <property type="component" value="Unassembled WGS sequence"/>
</dbReference>
<sequence>MRLGDGPADCQPHTHAVRLGRMECLEDPLARRSGNPRPRIRYRQHDFIVLAQLRRDPHRPFIGLHLRQRFDRVHQQVQHQLLQLHPVTLDLRQIPLKLRRQLHLVAAHLAVHQHEHFRDRRVEINPLPARRLLLEERPQTVDHFCRALTVLADVMQRVQRLAYVRRCRAQPQPRRFRIHQHRRHRLPHLMRDRRRQLPHRRHAVRVRQLVLHVPVTPLALARLALGALALRQVQHKRHALLCTTLEGRRAHQHRYMPAIPVTVRRLVRLHRPRLLQLLQRHRVVPLPLQRRQLRYRQPARLQLVTAVPHQPQERVVRVRDQIGVFPDEDPHDVRLHQPTDARLAVPKIAVQPRDLQRDRRLCRQQFQHQRALSGECVRAHPVLQIQHRVEPALPRDRQTEHRPHTPSVEVRVRREFSRSRRIVNEHALARAHHIPYQRLRPARRCDRFLRQHNAFFRRPYLRNNLVAATVRQHQQPPVRPRVVQCDRHQPLDQLRHLRLSRQRLRCLHHRRHVQLLQRRTRRQLRIAVVE</sequence>
<gene>
    <name evidence="1" type="ORF">RCOM_0019660</name>
</gene>
<dbReference type="EMBL" id="EQ975283">
    <property type="protein sequence ID" value="EEF27629.1"/>
    <property type="molecule type" value="Genomic_DNA"/>
</dbReference>
<dbReference type="InParanoid" id="B9T931"/>
<dbReference type="AlphaFoldDB" id="B9T931"/>
<reference evidence="2" key="1">
    <citation type="journal article" date="2010" name="Nat. Biotechnol.">
        <title>Draft genome sequence of the oilseed species Ricinus communis.</title>
        <authorList>
            <person name="Chan A.P."/>
            <person name="Crabtree J."/>
            <person name="Zhao Q."/>
            <person name="Lorenzi H."/>
            <person name="Orvis J."/>
            <person name="Puiu D."/>
            <person name="Melake-Berhan A."/>
            <person name="Jones K.M."/>
            <person name="Redman J."/>
            <person name="Chen G."/>
            <person name="Cahoon E.B."/>
            <person name="Gedil M."/>
            <person name="Stanke M."/>
            <person name="Haas B.J."/>
            <person name="Wortman J.R."/>
            <person name="Fraser-Liggett C.M."/>
            <person name="Ravel J."/>
            <person name="Rabinowicz P.D."/>
        </authorList>
    </citation>
    <scope>NUCLEOTIDE SEQUENCE [LARGE SCALE GENOMIC DNA]</scope>
    <source>
        <strain evidence="2">cv. Hale</strain>
    </source>
</reference>
<protein>
    <submittedName>
        <fullName evidence="1">Uncharacterized protein</fullName>
    </submittedName>
</protein>
<accession>B9T931</accession>
<evidence type="ECO:0000313" key="1">
    <source>
        <dbReference type="EMBL" id="EEF27629.1"/>
    </source>
</evidence>
<keyword evidence="2" id="KW-1185">Reference proteome</keyword>